<evidence type="ECO:0000313" key="6">
    <source>
        <dbReference type="Proteomes" id="UP000242763"/>
    </source>
</evidence>
<dbReference type="InterPro" id="IPR003593">
    <property type="entry name" value="AAA+_ATPase"/>
</dbReference>
<dbReference type="Gene3D" id="3.40.50.300">
    <property type="entry name" value="P-loop containing nucleotide triphosphate hydrolases"/>
    <property type="match status" value="1"/>
</dbReference>
<evidence type="ECO:0000259" key="3">
    <source>
        <dbReference type="SMART" id="SM00382"/>
    </source>
</evidence>
<organism evidence="5 6">
    <name type="scientific">Aquamicrobium aerolatum DSM 21857</name>
    <dbReference type="NCBI Taxonomy" id="1121003"/>
    <lineage>
        <taxon>Bacteria</taxon>
        <taxon>Pseudomonadati</taxon>
        <taxon>Pseudomonadota</taxon>
        <taxon>Alphaproteobacteria</taxon>
        <taxon>Hyphomicrobiales</taxon>
        <taxon>Phyllobacteriaceae</taxon>
        <taxon>Aerobium</taxon>
    </lineage>
</organism>
<dbReference type="SMART" id="SM00382">
    <property type="entry name" value="AAA"/>
    <property type="match status" value="1"/>
</dbReference>
<dbReference type="Pfam" id="PF09250">
    <property type="entry name" value="Prim-Pol"/>
    <property type="match status" value="1"/>
</dbReference>
<sequence>MTVELPDDFASACQWADSYRALSLAVIPAAGREKIPVGKWREFQTGIPQTVHDRWYGDDGEHRANYRMGFLTGAASLGDGWKLLVVDLDEKGSVSGSATWNHWVADNELGCDPETWRARTGGGGQHIYFRYPAHLSIRNAQETIAGIDVRAEGGFVIAPPSRHQNGKQYLWTFSPFDTELAEAPAWLLDKVGATEALPLAAAPAQPSALSSSSPPRAETTAADPQASPHQITDAWGHIVDGRDAYMRDMVWAAIVDWYRECPIPPTSPEVEQKLLEVYAVYERKVRPREAGNTLENEGRGLSAFREKWAYAMRQWDTKVAAAAKEKPTGSHRVIWEQTSPSVDLSAELEWFDDISPVISTPYIVKDVLDLGAMSVVYGPSNSGKTFFALDIAYHVAIDHSWRAQRVAGGSVLYLAAEGGNGIANRIVGLRKTSGVVDVPFALRRAGLDLLNPDADTERVIKLAEEVEKRAPLKLIVIDTLSRVIAGGDENGPVDMTAFIKNIDRIRHATGAHIMIVHHTGKDAAKGARGHSSLRAATDTEIEVSVDEMETRLAKVTKQRDLPGGEEFAFKLDPVALGVDDDGDTVTTCVVLPMEKQAQTDDFLPPRTTCKAILKAVDEAWKAKHPFSMAPQSKASGRYAPRALGQQFDLPGKVIETLLISWIDNAIVAVEMCDSDTKKRGLKVLEWLD</sequence>
<dbReference type="PANTHER" id="PTHR35372">
    <property type="entry name" value="ATP BINDING PROTEIN-RELATED"/>
    <property type="match status" value="1"/>
</dbReference>
<dbReference type="SUPFAM" id="SSF56747">
    <property type="entry name" value="Prim-pol domain"/>
    <property type="match status" value="1"/>
</dbReference>
<dbReference type="SMART" id="SM00943">
    <property type="entry name" value="Prim-Pol"/>
    <property type="match status" value="1"/>
</dbReference>
<feature type="region of interest" description="Disordered" evidence="2">
    <location>
        <begin position="202"/>
        <end position="229"/>
    </location>
</feature>
<dbReference type="InterPro" id="IPR038724">
    <property type="entry name" value="RepA"/>
</dbReference>
<evidence type="ECO:0000256" key="1">
    <source>
        <dbReference type="ARBA" id="ARBA00022801"/>
    </source>
</evidence>
<evidence type="ECO:0000313" key="5">
    <source>
        <dbReference type="EMBL" id="SFJ17620.1"/>
    </source>
</evidence>
<dbReference type="STRING" id="1121003.SAMN03080618_02237"/>
<evidence type="ECO:0000256" key="2">
    <source>
        <dbReference type="SAM" id="MobiDB-lite"/>
    </source>
</evidence>
<name>A0A1I3P8F3_9HYPH</name>
<dbReference type="RefSeq" id="WP_091522236.1">
    <property type="nucleotide sequence ID" value="NZ_FORF01000012.1"/>
</dbReference>
<keyword evidence="1" id="KW-0378">Hydrolase</keyword>
<proteinExistence type="predicted"/>
<dbReference type="Proteomes" id="UP000242763">
    <property type="component" value="Unassembled WGS sequence"/>
</dbReference>
<feature type="compositionally biased region" description="Low complexity" evidence="2">
    <location>
        <begin position="202"/>
        <end position="215"/>
    </location>
</feature>
<dbReference type="PANTHER" id="PTHR35372:SF2">
    <property type="entry name" value="SF3 HELICASE DOMAIN-CONTAINING PROTEIN"/>
    <property type="match status" value="1"/>
</dbReference>
<feature type="domain" description="AAA+ ATPase" evidence="3">
    <location>
        <begin position="370"/>
        <end position="547"/>
    </location>
</feature>
<dbReference type="CDD" id="cd01125">
    <property type="entry name" value="RepA_RSF1010_like"/>
    <property type="match status" value="1"/>
</dbReference>
<dbReference type="InterPro" id="IPR027417">
    <property type="entry name" value="P-loop_NTPase"/>
</dbReference>
<dbReference type="InterPro" id="IPR051620">
    <property type="entry name" value="ORF904-like_C"/>
</dbReference>
<dbReference type="SUPFAM" id="SSF52540">
    <property type="entry name" value="P-loop containing nucleoside triphosphate hydrolases"/>
    <property type="match status" value="1"/>
</dbReference>
<gene>
    <name evidence="5" type="ORF">SAMN03080618_02237</name>
</gene>
<accession>A0A1I3P8F3</accession>
<dbReference type="InterPro" id="IPR015330">
    <property type="entry name" value="DNA_primase/pol_bifunc_N"/>
</dbReference>
<dbReference type="AlphaFoldDB" id="A0A1I3P8F3"/>
<dbReference type="CDD" id="cd04859">
    <property type="entry name" value="Prim_Pol"/>
    <property type="match status" value="1"/>
</dbReference>
<reference evidence="6" key="1">
    <citation type="submission" date="2016-10" db="EMBL/GenBank/DDBJ databases">
        <authorList>
            <person name="Varghese N."/>
            <person name="Submissions S."/>
        </authorList>
    </citation>
    <scope>NUCLEOTIDE SEQUENCE [LARGE SCALE GENOMIC DNA]</scope>
    <source>
        <strain evidence="6">DSM 21857</strain>
    </source>
</reference>
<feature type="domain" description="DNA primase/polymerase bifunctional N-terminal" evidence="4">
    <location>
        <begin position="16"/>
        <end position="187"/>
    </location>
</feature>
<keyword evidence="6" id="KW-1185">Reference proteome</keyword>
<dbReference type="EMBL" id="FORF01000012">
    <property type="protein sequence ID" value="SFJ17620.1"/>
    <property type="molecule type" value="Genomic_DNA"/>
</dbReference>
<evidence type="ECO:0000259" key="4">
    <source>
        <dbReference type="SMART" id="SM00943"/>
    </source>
</evidence>
<dbReference type="OrthoDB" id="1496333at2"/>
<dbReference type="Pfam" id="PF13481">
    <property type="entry name" value="AAA_25"/>
    <property type="match status" value="1"/>
</dbReference>
<dbReference type="GO" id="GO:0016787">
    <property type="term" value="F:hydrolase activity"/>
    <property type="evidence" value="ECO:0007669"/>
    <property type="project" value="UniProtKB-KW"/>
</dbReference>
<protein>
    <submittedName>
        <fullName evidence="5">Bifunctional DNA primase/polymerase, N-terminal</fullName>
    </submittedName>
</protein>